<comment type="caution">
    <text evidence="2">The sequence shown here is derived from an EMBL/GenBank/DDBJ whole genome shotgun (WGS) entry which is preliminary data.</text>
</comment>
<keyword evidence="3" id="KW-1185">Reference proteome</keyword>
<evidence type="ECO:0000313" key="3">
    <source>
        <dbReference type="Proteomes" id="UP001314205"/>
    </source>
</evidence>
<dbReference type="Proteomes" id="UP001314205">
    <property type="component" value="Unassembled WGS sequence"/>
</dbReference>
<proteinExistence type="predicted"/>
<feature type="domain" description="Reverse transcriptase" evidence="1">
    <location>
        <begin position="1"/>
        <end position="126"/>
    </location>
</feature>
<dbReference type="AlphaFoldDB" id="A0AAV1LU05"/>
<reference evidence="2 3" key="1">
    <citation type="submission" date="2023-11" db="EMBL/GenBank/DDBJ databases">
        <authorList>
            <person name="Hedman E."/>
            <person name="Englund M."/>
            <person name="Stromberg M."/>
            <person name="Nyberg Akerstrom W."/>
            <person name="Nylinder S."/>
            <person name="Jareborg N."/>
            <person name="Kallberg Y."/>
            <person name="Kronander E."/>
        </authorList>
    </citation>
    <scope>NUCLEOTIDE SEQUENCE [LARGE SCALE GENOMIC DNA]</scope>
</reference>
<organism evidence="2 3">
    <name type="scientific">Parnassius mnemosyne</name>
    <name type="common">clouded apollo</name>
    <dbReference type="NCBI Taxonomy" id="213953"/>
    <lineage>
        <taxon>Eukaryota</taxon>
        <taxon>Metazoa</taxon>
        <taxon>Ecdysozoa</taxon>
        <taxon>Arthropoda</taxon>
        <taxon>Hexapoda</taxon>
        <taxon>Insecta</taxon>
        <taxon>Pterygota</taxon>
        <taxon>Neoptera</taxon>
        <taxon>Endopterygota</taxon>
        <taxon>Lepidoptera</taxon>
        <taxon>Glossata</taxon>
        <taxon>Ditrysia</taxon>
        <taxon>Papilionoidea</taxon>
        <taxon>Papilionidae</taxon>
        <taxon>Parnassiinae</taxon>
        <taxon>Parnassini</taxon>
        <taxon>Parnassius</taxon>
        <taxon>Driopa</taxon>
    </lineage>
</organism>
<dbReference type="PANTHER" id="PTHR33332">
    <property type="entry name" value="REVERSE TRANSCRIPTASE DOMAIN-CONTAINING PROTEIN"/>
    <property type="match status" value="1"/>
</dbReference>
<evidence type="ECO:0000313" key="2">
    <source>
        <dbReference type="EMBL" id="CAK1598563.1"/>
    </source>
</evidence>
<name>A0AAV1LU05_9NEOP</name>
<protein>
    <recommendedName>
        <fullName evidence="1">Reverse transcriptase domain-containing protein</fullName>
    </recommendedName>
</protein>
<evidence type="ECO:0000259" key="1">
    <source>
        <dbReference type="PROSITE" id="PS50878"/>
    </source>
</evidence>
<dbReference type="EMBL" id="CAVLGL010000104">
    <property type="protein sequence ID" value="CAK1598563.1"/>
    <property type="molecule type" value="Genomic_DNA"/>
</dbReference>
<dbReference type="Pfam" id="PF00078">
    <property type="entry name" value="RVT_1"/>
    <property type="match status" value="1"/>
</dbReference>
<accession>A0AAV1LU05</accession>
<dbReference type="InterPro" id="IPR000477">
    <property type="entry name" value="RT_dom"/>
</dbReference>
<sequence length="126" mass="14035">MSLKGEALEVSLDIAKAFDRVCHKTLLSMLPSYGLSAKFCNWITSFLADRSIKVVVDGACSDYKPINADVPQGYVLSPTLFLLRTNDMLQTGNFHCYANDSTGEAIHRPCKYFSGKHRRVPEQTCV</sequence>
<dbReference type="PROSITE" id="PS50878">
    <property type="entry name" value="RT_POL"/>
    <property type="match status" value="1"/>
</dbReference>
<gene>
    <name evidence="2" type="ORF">PARMNEM_LOCUS17537</name>
</gene>